<proteinExistence type="inferred from homology"/>
<dbReference type="PANTHER" id="PTHR10566">
    <property type="entry name" value="CHAPERONE-ACTIVITY OF BC1 COMPLEX CABC1 -RELATED"/>
    <property type="match status" value="1"/>
</dbReference>
<sequence>RTRSEQLRAALSGLGPVFVKIGQTLSQRPDLIGEEAADALKSLQMQNAPFPDEVAWRTIAEDLQPLFKEFTDGPIAAASLGQVYKAVTWDGVEMAVKVQRPRVMRQVALDWTVWSLCLSALKRAWGSKANLAEIADEVGVGVFKELDYVNEARNMDEFNAKHKWLGFVRAPKWYPEFTGAPGTAKVLATEWIDGKQISELPPEQRLVMAQMAVEACVAQLTYTGFVHADPHEGNLLLDQKDGSLVFLDFGLVSTVEDNIMEGFAKGIQCMIAGDWVGLAYVFRDVGMCPPDNFYRKEIVPGEKFKKLVAVSAEEMAAAIDEALSGEEGGQSRFGALATGLGAMSGTYKFLTPPYIVLLVRTFLTLEGIAAKADPDFNIYTASLPYAIRRAMAPATPEGRKAMRAAFLNEHDNSVRWERITELV</sequence>
<dbReference type="Pfam" id="PF03109">
    <property type="entry name" value="ABC1"/>
    <property type="match status" value="1"/>
</dbReference>
<dbReference type="OMA" id="DFNIYEM"/>
<gene>
    <name evidence="3" type="ORF">MICPUN_66767</name>
</gene>
<evidence type="ECO:0000259" key="2">
    <source>
        <dbReference type="Pfam" id="PF03109"/>
    </source>
</evidence>
<comment type="similarity">
    <text evidence="1">Belongs to the protein kinase superfamily. ADCK protein kinase family.</text>
</comment>
<dbReference type="EMBL" id="CP001325">
    <property type="protein sequence ID" value="ACO62779.1"/>
    <property type="molecule type" value="Genomic_DNA"/>
</dbReference>
<feature type="domain" description="ABC1 atypical kinase-like" evidence="2">
    <location>
        <begin position="58"/>
        <end position="277"/>
    </location>
</feature>
<dbReference type="Gene3D" id="1.10.510.10">
    <property type="entry name" value="Transferase(Phosphotransferase) domain 1"/>
    <property type="match status" value="1"/>
</dbReference>
<evidence type="ECO:0000313" key="3">
    <source>
        <dbReference type="EMBL" id="ACO62779.1"/>
    </source>
</evidence>
<dbReference type="OrthoDB" id="427480at2759"/>
<reference evidence="3 4" key="1">
    <citation type="journal article" date="2009" name="Science">
        <title>Green evolution and dynamic adaptations revealed by genomes of the marine picoeukaryotes Micromonas.</title>
        <authorList>
            <person name="Worden A.Z."/>
            <person name="Lee J.H."/>
            <person name="Mock T."/>
            <person name="Rouze P."/>
            <person name="Simmons M.P."/>
            <person name="Aerts A.L."/>
            <person name="Allen A.E."/>
            <person name="Cuvelier M.L."/>
            <person name="Derelle E."/>
            <person name="Everett M.V."/>
            <person name="Foulon E."/>
            <person name="Grimwood J."/>
            <person name="Gundlach H."/>
            <person name="Henrissat B."/>
            <person name="Napoli C."/>
            <person name="McDonald S.M."/>
            <person name="Parker M.S."/>
            <person name="Rombauts S."/>
            <person name="Salamov A."/>
            <person name="Von Dassow P."/>
            <person name="Badger J.H."/>
            <person name="Coutinho P.M."/>
            <person name="Demir E."/>
            <person name="Dubchak I."/>
            <person name="Gentemann C."/>
            <person name="Eikrem W."/>
            <person name="Gready J.E."/>
            <person name="John U."/>
            <person name="Lanier W."/>
            <person name="Lindquist E.A."/>
            <person name="Lucas S."/>
            <person name="Mayer K.F."/>
            <person name="Moreau H."/>
            <person name="Not F."/>
            <person name="Otillar R."/>
            <person name="Panaud O."/>
            <person name="Pangilinan J."/>
            <person name="Paulsen I."/>
            <person name="Piegu B."/>
            <person name="Poliakov A."/>
            <person name="Robbens S."/>
            <person name="Schmutz J."/>
            <person name="Toulza E."/>
            <person name="Wyss T."/>
            <person name="Zelensky A."/>
            <person name="Zhou K."/>
            <person name="Armbrust E.V."/>
            <person name="Bhattacharya D."/>
            <person name="Goodenough U.W."/>
            <person name="Van de Peer Y."/>
            <person name="Grigoriev I.V."/>
        </authorList>
    </citation>
    <scope>NUCLEOTIDE SEQUENCE [LARGE SCALE GENOMIC DNA]</scope>
    <source>
        <strain evidence="4">RCC299 / NOUM17</strain>
    </source>
</reference>
<feature type="non-terminal residue" evidence="3">
    <location>
        <position position="1"/>
    </location>
</feature>
<dbReference type="eggNOG" id="KOG1235">
    <property type="taxonomic scope" value="Eukaryota"/>
</dbReference>
<dbReference type="PANTHER" id="PTHR10566:SF123">
    <property type="entry name" value="PROTEIN KINASE SUPERFAMILY PROTEIN"/>
    <property type="match status" value="1"/>
</dbReference>
<dbReference type="AlphaFoldDB" id="C1E4U1"/>
<name>C1E4U1_MICCC</name>
<dbReference type="InterPro" id="IPR050154">
    <property type="entry name" value="UbiB_kinase"/>
</dbReference>
<dbReference type="InParanoid" id="C1E4U1"/>
<feature type="non-terminal residue" evidence="3">
    <location>
        <position position="423"/>
    </location>
</feature>
<keyword evidence="4" id="KW-1185">Reference proteome</keyword>
<dbReference type="KEGG" id="mis:MICPUN_66767"/>
<protein>
    <recommendedName>
        <fullName evidence="2">ABC1 atypical kinase-like domain-containing protein</fullName>
    </recommendedName>
</protein>
<organism evidence="3 4">
    <name type="scientific">Micromonas commoda (strain RCC299 / NOUM17 / CCMP2709)</name>
    <name type="common">Picoplanktonic green alga</name>
    <dbReference type="NCBI Taxonomy" id="296587"/>
    <lineage>
        <taxon>Eukaryota</taxon>
        <taxon>Viridiplantae</taxon>
        <taxon>Chlorophyta</taxon>
        <taxon>Mamiellophyceae</taxon>
        <taxon>Mamiellales</taxon>
        <taxon>Mamiellaceae</taxon>
        <taxon>Micromonas</taxon>
    </lineage>
</organism>
<dbReference type="SUPFAM" id="SSF56112">
    <property type="entry name" value="Protein kinase-like (PK-like)"/>
    <property type="match status" value="1"/>
</dbReference>
<evidence type="ECO:0000256" key="1">
    <source>
        <dbReference type="ARBA" id="ARBA00009670"/>
    </source>
</evidence>
<dbReference type="CDD" id="cd05121">
    <property type="entry name" value="ABC1_ADCK3-like"/>
    <property type="match status" value="1"/>
</dbReference>
<accession>C1E4U1</accession>
<dbReference type="RefSeq" id="XP_002501521.1">
    <property type="nucleotide sequence ID" value="XM_002501475.1"/>
</dbReference>
<dbReference type="GeneID" id="8243205"/>
<evidence type="ECO:0000313" key="4">
    <source>
        <dbReference type="Proteomes" id="UP000002009"/>
    </source>
</evidence>
<dbReference type="STRING" id="296587.C1E4U1"/>
<dbReference type="InterPro" id="IPR004147">
    <property type="entry name" value="ABC1_dom"/>
</dbReference>
<dbReference type="Proteomes" id="UP000002009">
    <property type="component" value="Chromosome 4"/>
</dbReference>
<dbReference type="InterPro" id="IPR011009">
    <property type="entry name" value="Kinase-like_dom_sf"/>
</dbReference>